<reference evidence="2" key="1">
    <citation type="submission" date="2022-08" db="UniProtKB">
        <authorList>
            <consortium name="EnsemblMetazoa"/>
        </authorList>
    </citation>
    <scope>IDENTIFICATION</scope>
</reference>
<dbReference type="EnsemblMetazoa" id="ACOM039310-RA">
    <property type="protein sequence ID" value="ACOM039310-PA.1"/>
    <property type="gene ID" value="ACOM039310"/>
</dbReference>
<evidence type="ECO:0000313" key="2">
    <source>
        <dbReference type="EnsemblMetazoa" id="ACOM039310-PA.1"/>
    </source>
</evidence>
<dbReference type="Proteomes" id="UP000075882">
    <property type="component" value="Unassembled WGS sequence"/>
</dbReference>
<evidence type="ECO:0000256" key="1">
    <source>
        <dbReference type="SAM" id="MobiDB-lite"/>
    </source>
</evidence>
<organism evidence="2">
    <name type="scientific">Anopheles coluzzii</name>
    <name type="common">African malaria mosquito</name>
    <dbReference type="NCBI Taxonomy" id="1518534"/>
    <lineage>
        <taxon>Eukaryota</taxon>
        <taxon>Metazoa</taxon>
        <taxon>Ecdysozoa</taxon>
        <taxon>Arthropoda</taxon>
        <taxon>Hexapoda</taxon>
        <taxon>Insecta</taxon>
        <taxon>Pterygota</taxon>
        <taxon>Neoptera</taxon>
        <taxon>Endopterygota</taxon>
        <taxon>Diptera</taxon>
        <taxon>Nematocera</taxon>
        <taxon>Culicoidea</taxon>
        <taxon>Culicidae</taxon>
        <taxon>Anophelinae</taxon>
        <taxon>Anopheles</taxon>
    </lineage>
</organism>
<proteinExistence type="predicted"/>
<protein>
    <submittedName>
        <fullName evidence="2">Uncharacterized protein</fullName>
    </submittedName>
</protein>
<dbReference type="AlphaFoldDB" id="A0A8W7PX76"/>
<accession>A0A8W7PX76</accession>
<feature type="region of interest" description="Disordered" evidence="1">
    <location>
        <begin position="13"/>
        <end position="38"/>
    </location>
</feature>
<sequence length="110" mass="12064">MRFDVVSRLLPTAADSTGTPAPMAGGNDFPRPVGSTPPAAWLAGPLDSDVYSEGDEPDRGWCWFADVSVCSWRSSDSNWISDEERLSDAYDRLSESAYVMIIWESLAQNS</sequence>
<name>A0A8W7PX76_ANOCL</name>